<sequence length="99" mass="11328">MKLLLCSGGGRNCSLQSLSCVGKRKLENLWICETLSLPLSLSLFMVDPLGAYLKAMWPMTYYVERCHGGRGLPGVYRIKRDPLYHTFIKPERRKGFGRF</sequence>
<evidence type="ECO:0000313" key="2">
    <source>
        <dbReference type="Proteomes" id="UP001345219"/>
    </source>
</evidence>
<evidence type="ECO:0000313" key="1">
    <source>
        <dbReference type="EMBL" id="KAK4748903.1"/>
    </source>
</evidence>
<comment type="caution">
    <text evidence="1">The sequence shown here is derived from an EMBL/GenBank/DDBJ whole genome shotgun (WGS) entry which is preliminary data.</text>
</comment>
<proteinExistence type="predicted"/>
<gene>
    <name evidence="1" type="ORF">SAY87_015489</name>
</gene>
<protein>
    <submittedName>
        <fullName evidence="1">Uncharacterized protein</fullName>
    </submittedName>
</protein>
<dbReference type="Proteomes" id="UP001345219">
    <property type="component" value="Chromosome 12"/>
</dbReference>
<accession>A0AAN7GR38</accession>
<organism evidence="1 2">
    <name type="scientific">Trapa incisa</name>
    <dbReference type="NCBI Taxonomy" id="236973"/>
    <lineage>
        <taxon>Eukaryota</taxon>
        <taxon>Viridiplantae</taxon>
        <taxon>Streptophyta</taxon>
        <taxon>Embryophyta</taxon>
        <taxon>Tracheophyta</taxon>
        <taxon>Spermatophyta</taxon>
        <taxon>Magnoliopsida</taxon>
        <taxon>eudicotyledons</taxon>
        <taxon>Gunneridae</taxon>
        <taxon>Pentapetalae</taxon>
        <taxon>rosids</taxon>
        <taxon>malvids</taxon>
        <taxon>Myrtales</taxon>
        <taxon>Lythraceae</taxon>
        <taxon>Trapa</taxon>
    </lineage>
</organism>
<reference evidence="1 2" key="1">
    <citation type="journal article" date="2023" name="Hortic Res">
        <title>Pangenome of water caltrop reveals structural variations and asymmetric subgenome divergence after allopolyploidization.</title>
        <authorList>
            <person name="Zhang X."/>
            <person name="Chen Y."/>
            <person name="Wang L."/>
            <person name="Yuan Y."/>
            <person name="Fang M."/>
            <person name="Shi L."/>
            <person name="Lu R."/>
            <person name="Comes H.P."/>
            <person name="Ma Y."/>
            <person name="Chen Y."/>
            <person name="Huang G."/>
            <person name="Zhou Y."/>
            <person name="Zheng Z."/>
            <person name="Qiu Y."/>
        </authorList>
    </citation>
    <scope>NUCLEOTIDE SEQUENCE [LARGE SCALE GENOMIC DNA]</scope>
    <source>
        <tissue evidence="1">Roots</tissue>
    </source>
</reference>
<dbReference type="AlphaFoldDB" id="A0AAN7GR38"/>
<dbReference type="EMBL" id="JAXIOK010000019">
    <property type="protein sequence ID" value="KAK4748903.1"/>
    <property type="molecule type" value="Genomic_DNA"/>
</dbReference>
<name>A0AAN7GR38_9MYRT</name>
<keyword evidence="2" id="KW-1185">Reference proteome</keyword>